<comment type="caution">
    <text evidence="2">The sequence shown here is derived from an EMBL/GenBank/DDBJ whole genome shotgun (WGS) entry which is preliminary data.</text>
</comment>
<gene>
    <name evidence="2" type="ORF">EVAR_87323_1</name>
</gene>
<dbReference type="STRING" id="151549.A0A4C1SE67"/>
<name>A0A4C1SE67_EUMVA</name>
<dbReference type="PANTHER" id="PTHR10492:SF57">
    <property type="entry name" value="ATP-DEPENDENT DNA HELICASE"/>
    <property type="match status" value="1"/>
</dbReference>
<dbReference type="PANTHER" id="PTHR10492">
    <property type="match status" value="1"/>
</dbReference>
<dbReference type="Pfam" id="PF14214">
    <property type="entry name" value="Helitron_like_N"/>
    <property type="match status" value="1"/>
</dbReference>
<evidence type="ECO:0000313" key="2">
    <source>
        <dbReference type="EMBL" id="GBO99457.1"/>
    </source>
</evidence>
<dbReference type="EMBL" id="BGZK01003277">
    <property type="protein sequence ID" value="GBO99457.1"/>
    <property type="molecule type" value="Genomic_DNA"/>
</dbReference>
<accession>A0A4C1SE67</accession>
<organism evidence="2 3">
    <name type="scientific">Eumeta variegata</name>
    <name type="common">Bagworm moth</name>
    <name type="synonym">Eumeta japonica</name>
    <dbReference type="NCBI Taxonomy" id="151549"/>
    <lineage>
        <taxon>Eukaryota</taxon>
        <taxon>Metazoa</taxon>
        <taxon>Ecdysozoa</taxon>
        <taxon>Arthropoda</taxon>
        <taxon>Hexapoda</taxon>
        <taxon>Insecta</taxon>
        <taxon>Pterygota</taxon>
        <taxon>Neoptera</taxon>
        <taxon>Endopterygota</taxon>
        <taxon>Lepidoptera</taxon>
        <taxon>Glossata</taxon>
        <taxon>Ditrysia</taxon>
        <taxon>Tineoidea</taxon>
        <taxon>Psychidae</taxon>
        <taxon>Oiketicinae</taxon>
        <taxon>Eumeta</taxon>
    </lineage>
</organism>
<dbReference type="InterPro" id="IPR025476">
    <property type="entry name" value="Helitron_helicase-like"/>
</dbReference>
<reference evidence="2 3" key="1">
    <citation type="journal article" date="2019" name="Commun. Biol.">
        <title>The bagworm genome reveals a unique fibroin gene that provides high tensile strength.</title>
        <authorList>
            <person name="Kono N."/>
            <person name="Nakamura H."/>
            <person name="Ohtoshi R."/>
            <person name="Tomita M."/>
            <person name="Numata K."/>
            <person name="Arakawa K."/>
        </authorList>
    </citation>
    <scope>NUCLEOTIDE SEQUENCE [LARGE SCALE GENOMIC DNA]</scope>
</reference>
<feature type="domain" description="Helitron helicase-like" evidence="1">
    <location>
        <begin position="3"/>
        <end position="33"/>
    </location>
</feature>
<dbReference type="OrthoDB" id="7474070at2759"/>
<sequence length="552" mass="63247">MDVINKGRVFGEARCFMYSVEWQKRGLPHVHILWLKDKLRPDQIDNIISAEIPDPNIDKTLHDIIVKYDSRSMRTRKSTVPCMKDGKCTKKFPRKLVKETVLNDHGYPQYRRRAPADGGRTATVKLRNGSNVTVDNSWVVPYSPILSKMFNAHINVESCRYVSSNEAVASVRFPLHERHPTVTHLSVHLENGERVYFNEHNFHERITTPPKPLSLLLIFVSEMSLQNSSLCRGAEVKTISGKDLSDYGMIRPQRTEEISSDLIRELDYDTASLQQITESVPRLNPEQSFQEEIPSTSQKDNSLQPVVYTTVSIQEEIPSTSQKDNLPSASRILQFPYKRKYQAQVRKDNLPSASRILQFPYKRKYQAQVRKDNLPSGESYTTVFVQEEMPGTIQERYPIPIEAYATVSIQEEMPGTSEERQPTLSESYTTVFAQEEMAGTSPERQPIPSESYATEVPVLTIPEEFDIVETDFTEIDKQPLVYISGYIASTVVKSLNCVVCEQALQENNPENNPIYSYINFKRMVERSTCIDISIYKVMWIIQDALDILKRSN</sequence>
<dbReference type="Proteomes" id="UP000299102">
    <property type="component" value="Unassembled WGS sequence"/>
</dbReference>
<evidence type="ECO:0000313" key="3">
    <source>
        <dbReference type="Proteomes" id="UP000299102"/>
    </source>
</evidence>
<dbReference type="AlphaFoldDB" id="A0A4C1SE67"/>
<keyword evidence="3" id="KW-1185">Reference proteome</keyword>
<proteinExistence type="predicted"/>
<protein>
    <recommendedName>
        <fullName evidence="1">Helitron helicase-like domain-containing protein</fullName>
    </recommendedName>
</protein>
<evidence type="ECO:0000259" key="1">
    <source>
        <dbReference type="Pfam" id="PF14214"/>
    </source>
</evidence>